<protein>
    <submittedName>
        <fullName evidence="6">2-dehydro-3-deoxy-6-phosphogalactonate aldolase</fullName>
    </submittedName>
</protein>
<accession>A0A558QVE4</accession>
<dbReference type="GO" id="GO:0016829">
    <property type="term" value="F:lyase activity"/>
    <property type="evidence" value="ECO:0007669"/>
    <property type="project" value="UniProtKB-KW"/>
</dbReference>
<dbReference type="SUPFAM" id="SSF51569">
    <property type="entry name" value="Aldolase"/>
    <property type="match status" value="1"/>
</dbReference>
<proteinExistence type="inferred from homology"/>
<dbReference type="InterPro" id="IPR000887">
    <property type="entry name" value="Aldlse_KDPG_KHG"/>
</dbReference>
<evidence type="ECO:0000256" key="4">
    <source>
        <dbReference type="ARBA" id="ARBA00023239"/>
    </source>
</evidence>
<dbReference type="NCBIfam" id="NF006600">
    <property type="entry name" value="PRK09140.1"/>
    <property type="match status" value="1"/>
</dbReference>
<dbReference type="RefSeq" id="WP_145154717.1">
    <property type="nucleotide sequence ID" value="NZ_VNIM01000097.1"/>
</dbReference>
<reference evidence="6 7" key="1">
    <citation type="submission" date="2019-07" db="EMBL/GenBank/DDBJ databases">
        <title>Sphingomonas solaris sp. nov., isolated from a solar panel from Boston, Massachusetts.</title>
        <authorList>
            <person name="Tanner K."/>
            <person name="Pascual J."/>
            <person name="Mancuso C."/>
            <person name="Pereto J."/>
            <person name="Khalil A."/>
            <person name="Vilanova C."/>
        </authorList>
    </citation>
    <scope>NUCLEOTIDE SEQUENCE [LARGE SCALE GENOMIC DNA]</scope>
    <source>
        <strain evidence="6 7">R4DWN</strain>
    </source>
</reference>
<keyword evidence="4" id="KW-0456">Lyase</keyword>
<keyword evidence="5" id="KW-0119">Carbohydrate metabolism</keyword>
<dbReference type="AlphaFoldDB" id="A0A558QVE4"/>
<comment type="caution">
    <text evidence="6">The sequence shown here is derived from an EMBL/GenBank/DDBJ whole genome shotgun (WGS) entry which is preliminary data.</text>
</comment>
<dbReference type="PANTHER" id="PTHR30246">
    <property type="entry name" value="2-KETO-3-DEOXY-6-PHOSPHOGLUCONATE ALDOLASE"/>
    <property type="match status" value="1"/>
</dbReference>
<name>A0A558QVE4_9SPHN</name>
<sequence length="216" mass="22043">MRSSPEFDAAMARCPLVAILRGVRPDEIEAIGDVLVEAGFSMIEVPLNSPDPLASIARIAGRYGDSVLVGAGTVLQAEQVEAVRQAGGRLIVSPNTDTAVIRATAAAGMVSLPGYFTPSEAFAAIAAGATGLKLFPAEAASPAMVRAQRAVLPREAAILIVGGIKPDGMAEWRAAGANGFGLGSALYAAGLDAHDVRRRAEAFIAGIPPVDGARQG</sequence>
<gene>
    <name evidence="6" type="ORF">FOY91_17515</name>
</gene>
<evidence type="ECO:0000256" key="3">
    <source>
        <dbReference type="ARBA" id="ARBA00011233"/>
    </source>
</evidence>
<comment type="similarity">
    <text evidence="2">Belongs to the KHG/KDPG aldolase family.</text>
</comment>
<comment type="pathway">
    <text evidence="1">Carbohydrate acid metabolism.</text>
</comment>
<dbReference type="EMBL" id="VNIM01000097">
    <property type="protein sequence ID" value="TVV71116.1"/>
    <property type="molecule type" value="Genomic_DNA"/>
</dbReference>
<organism evidence="6 7">
    <name type="scientific">Alterirhizorhabdus solaris</name>
    <dbReference type="NCBI Taxonomy" id="2529389"/>
    <lineage>
        <taxon>Bacteria</taxon>
        <taxon>Pseudomonadati</taxon>
        <taxon>Pseudomonadota</taxon>
        <taxon>Alphaproteobacteria</taxon>
        <taxon>Sphingomonadales</taxon>
        <taxon>Rhizorhabdaceae</taxon>
        <taxon>Alterirhizorhabdus</taxon>
    </lineage>
</organism>
<dbReference type="Gene3D" id="3.20.20.70">
    <property type="entry name" value="Aldolase class I"/>
    <property type="match status" value="1"/>
</dbReference>
<evidence type="ECO:0000256" key="2">
    <source>
        <dbReference type="ARBA" id="ARBA00006906"/>
    </source>
</evidence>
<dbReference type="PANTHER" id="PTHR30246:SF1">
    <property type="entry name" value="2-DEHYDRO-3-DEOXY-6-PHOSPHOGALACTONATE ALDOLASE-RELATED"/>
    <property type="match status" value="1"/>
</dbReference>
<dbReference type="CDD" id="cd00452">
    <property type="entry name" value="KDPG_aldolase"/>
    <property type="match status" value="1"/>
</dbReference>
<evidence type="ECO:0000256" key="1">
    <source>
        <dbReference type="ARBA" id="ARBA00004761"/>
    </source>
</evidence>
<dbReference type="InterPro" id="IPR013785">
    <property type="entry name" value="Aldolase_TIM"/>
</dbReference>
<evidence type="ECO:0000313" key="7">
    <source>
        <dbReference type="Proteomes" id="UP000318681"/>
    </source>
</evidence>
<dbReference type="Pfam" id="PF01081">
    <property type="entry name" value="Aldolase"/>
    <property type="match status" value="1"/>
</dbReference>
<keyword evidence="7" id="KW-1185">Reference proteome</keyword>
<evidence type="ECO:0000256" key="5">
    <source>
        <dbReference type="ARBA" id="ARBA00023277"/>
    </source>
</evidence>
<comment type="subunit">
    <text evidence="3">Homotrimer.</text>
</comment>
<dbReference type="Proteomes" id="UP000318681">
    <property type="component" value="Unassembled WGS sequence"/>
</dbReference>
<evidence type="ECO:0000313" key="6">
    <source>
        <dbReference type="EMBL" id="TVV71116.1"/>
    </source>
</evidence>
<dbReference type="OrthoDB" id="7204076at2"/>